<dbReference type="InterPro" id="IPR055940">
    <property type="entry name" value="DUF7518"/>
</dbReference>
<keyword evidence="4" id="KW-1185">Reference proteome</keyword>
<proteinExistence type="predicted"/>
<reference evidence="3 4" key="1">
    <citation type="journal article" date="2019" name="Int. J. Syst. Evol. Microbiol.">
        <title>The Global Catalogue of Microorganisms (GCM) 10K type strain sequencing project: providing services to taxonomists for standard genome sequencing and annotation.</title>
        <authorList>
            <consortium name="The Broad Institute Genomics Platform"/>
            <consortium name="The Broad Institute Genome Sequencing Center for Infectious Disease"/>
            <person name="Wu L."/>
            <person name="Ma J."/>
        </authorList>
    </citation>
    <scope>NUCLEOTIDE SEQUENCE [LARGE SCALE GENOMIC DNA]</scope>
    <source>
        <strain evidence="3 4">XZYJT29</strain>
    </source>
</reference>
<gene>
    <name evidence="3" type="ORF">ACFQMA_02165</name>
</gene>
<evidence type="ECO:0000313" key="3">
    <source>
        <dbReference type="EMBL" id="MFC7138639.1"/>
    </source>
</evidence>
<evidence type="ECO:0000256" key="2">
    <source>
        <dbReference type="SAM" id="MobiDB-lite"/>
    </source>
</evidence>
<organism evidence="3 4">
    <name type="scientific">Halosimplex aquaticum</name>
    <dbReference type="NCBI Taxonomy" id="3026162"/>
    <lineage>
        <taxon>Archaea</taxon>
        <taxon>Methanobacteriati</taxon>
        <taxon>Methanobacteriota</taxon>
        <taxon>Stenosarchaea group</taxon>
        <taxon>Halobacteria</taxon>
        <taxon>Halobacteriales</taxon>
        <taxon>Haloarculaceae</taxon>
        <taxon>Halosimplex</taxon>
    </lineage>
</organism>
<accession>A0ABD5Y2K8</accession>
<feature type="compositionally biased region" description="Polar residues" evidence="2">
    <location>
        <begin position="46"/>
        <end position="57"/>
    </location>
</feature>
<comment type="caution">
    <text evidence="3">The sequence shown here is derived from an EMBL/GenBank/DDBJ whole genome shotgun (WGS) entry which is preliminary data.</text>
</comment>
<protein>
    <submittedName>
        <fullName evidence="3">BZIP transcription factor</fullName>
    </submittedName>
</protein>
<evidence type="ECO:0000256" key="1">
    <source>
        <dbReference type="SAM" id="Coils"/>
    </source>
</evidence>
<evidence type="ECO:0000313" key="4">
    <source>
        <dbReference type="Proteomes" id="UP001596432"/>
    </source>
</evidence>
<sequence length="88" mass="9692">MCGNRVEELESRVKELEASVEGLTDELVECKVRLRELENAVDEDTGFSQDEALNTSESPDEAEADRTKTEDTDEEDSTETGPGDIIVA</sequence>
<feature type="region of interest" description="Disordered" evidence="2">
    <location>
        <begin position="40"/>
        <end position="88"/>
    </location>
</feature>
<keyword evidence="1" id="KW-0175">Coiled coil</keyword>
<dbReference type="Gene3D" id="1.20.1270.70">
    <property type="entry name" value="Designed single chain three-helix bundle"/>
    <property type="match status" value="1"/>
</dbReference>
<dbReference type="Pfam" id="PF24362">
    <property type="entry name" value="DUF7518"/>
    <property type="match status" value="1"/>
</dbReference>
<dbReference type="RefSeq" id="WP_274324256.1">
    <property type="nucleotide sequence ID" value="NZ_CP118158.1"/>
</dbReference>
<feature type="coiled-coil region" evidence="1">
    <location>
        <begin position="6"/>
        <end position="40"/>
    </location>
</feature>
<dbReference type="AlphaFoldDB" id="A0ABD5Y2K8"/>
<dbReference type="Proteomes" id="UP001596432">
    <property type="component" value="Unassembled WGS sequence"/>
</dbReference>
<dbReference type="GeneID" id="78818880"/>
<dbReference type="EMBL" id="JBHTAS010000001">
    <property type="protein sequence ID" value="MFC7138639.1"/>
    <property type="molecule type" value="Genomic_DNA"/>
</dbReference>
<name>A0ABD5Y2K8_9EURY</name>